<feature type="coiled-coil region" evidence="1">
    <location>
        <begin position="613"/>
        <end position="667"/>
    </location>
</feature>
<feature type="compositionally biased region" description="Basic and acidic residues" evidence="2">
    <location>
        <begin position="249"/>
        <end position="262"/>
    </location>
</feature>
<keyword evidence="1" id="KW-0175">Coiled coil</keyword>
<dbReference type="OrthoDB" id="3939134at2759"/>
<evidence type="ECO:0000256" key="1">
    <source>
        <dbReference type="SAM" id="Coils"/>
    </source>
</evidence>
<name>A0A6A6QQS2_9PEZI</name>
<evidence type="ECO:0000313" key="3">
    <source>
        <dbReference type="EMBL" id="KAF2494522.1"/>
    </source>
</evidence>
<feature type="compositionally biased region" description="Basic and acidic residues" evidence="2">
    <location>
        <begin position="384"/>
        <end position="400"/>
    </location>
</feature>
<proteinExistence type="predicted"/>
<feature type="compositionally biased region" description="Polar residues" evidence="2">
    <location>
        <begin position="165"/>
        <end position="174"/>
    </location>
</feature>
<feature type="compositionally biased region" description="Acidic residues" evidence="2">
    <location>
        <begin position="42"/>
        <end position="59"/>
    </location>
</feature>
<sequence length="821" mass="91682">MARLRSDGKVQNSSKVADALPDGASQYSYSNENSDEDRNGESDLEEDGDDDAQIPDSEDLANSQLIAEHSRDAALSEEDITDSVQVAALHHDASHNFSESIVGRPHRSSAQAAANASLLNAARQEPASRRNQPAHDTLPIRPTRSSRNLEPVPPTKAGKLKRPSSAATSSSNPRAQRRRDPYNLPSSQSDPSPANTAPDIQITPQKQRTGRRNRAEPDEAVLEPTPPSRKSKRVAGEDVSVEPAPPGEIVEHAVQKRQGIAEKRRHTADDDAEDQGQTPPKRPLSSRARPAGNPKSPAPEVENTVARGRGRPRGTKNPPKPQPEKSASSRIDQAEKEQGVTKATKALNASNKAILPGEANSKAQQRASRRTGSRNQAGVEQPEENDHSTSGHQEPSDPKPRKTQGKDVQPQSSSTVQDPREVQPGEQRDGIEDEEYTDVEQSDSEEERGDFLGEAPELQKVFSFERRKIPLETDTGKEIRESYLIAQSLFRTPETDHGDELNLLFEERDAELLNLRNLLTTVERDEFPEAKGEIIQDLYARVLPSLALLLEDIWDCCVPKETEGVLPEKCLSLVIPYIRMILSLHSALQTWKEKPDTKLAIVKPVQSQIIAPLKKVLNILEKEKRKRQDAEAQLEQKRATAAALEEREELDSRLEEERRERTALKRKWIDLHLTRMACEPDARLAHRLRAKTRVVLPIDHEPKIEQDADGNPFERVDGLGAPRTSRPPTAGAKIALQWTKEERSALDEALEKYAGKRVYQNVFKKHCGRGGLLRKYTVPEIVEQAMYMRSQYIDWALEQGGQPEEWIESIPVFHWVEEKAV</sequence>
<feature type="region of interest" description="Disordered" evidence="2">
    <location>
        <begin position="1"/>
        <end position="63"/>
    </location>
</feature>
<feature type="compositionally biased region" description="Basic and acidic residues" evidence="2">
    <location>
        <begin position="418"/>
        <end position="430"/>
    </location>
</feature>
<gene>
    <name evidence="3" type="ORF">BU16DRAFT_527594</name>
</gene>
<dbReference type="EMBL" id="MU004190">
    <property type="protein sequence ID" value="KAF2494522.1"/>
    <property type="molecule type" value="Genomic_DNA"/>
</dbReference>
<dbReference type="Proteomes" id="UP000799750">
    <property type="component" value="Unassembled WGS sequence"/>
</dbReference>
<keyword evidence="4" id="KW-1185">Reference proteome</keyword>
<accession>A0A6A6QQS2</accession>
<feature type="compositionally biased region" description="Acidic residues" evidence="2">
    <location>
        <begin position="431"/>
        <end position="448"/>
    </location>
</feature>
<feature type="region of interest" description="Disordered" evidence="2">
    <location>
        <begin position="97"/>
        <end position="456"/>
    </location>
</feature>
<feature type="compositionally biased region" description="Polar residues" evidence="2">
    <location>
        <begin position="184"/>
        <end position="195"/>
    </location>
</feature>
<feature type="compositionally biased region" description="Low complexity" evidence="2">
    <location>
        <begin position="108"/>
        <end position="124"/>
    </location>
</feature>
<protein>
    <submittedName>
        <fullName evidence="3">Uncharacterized protein</fullName>
    </submittedName>
</protein>
<dbReference type="AlphaFoldDB" id="A0A6A6QQS2"/>
<organism evidence="3 4">
    <name type="scientific">Lophium mytilinum</name>
    <dbReference type="NCBI Taxonomy" id="390894"/>
    <lineage>
        <taxon>Eukaryota</taxon>
        <taxon>Fungi</taxon>
        <taxon>Dikarya</taxon>
        <taxon>Ascomycota</taxon>
        <taxon>Pezizomycotina</taxon>
        <taxon>Dothideomycetes</taxon>
        <taxon>Pleosporomycetidae</taxon>
        <taxon>Mytilinidiales</taxon>
        <taxon>Mytilinidiaceae</taxon>
        <taxon>Lophium</taxon>
    </lineage>
</organism>
<evidence type="ECO:0000313" key="4">
    <source>
        <dbReference type="Proteomes" id="UP000799750"/>
    </source>
</evidence>
<reference evidence="3" key="1">
    <citation type="journal article" date="2020" name="Stud. Mycol.">
        <title>101 Dothideomycetes genomes: a test case for predicting lifestyles and emergence of pathogens.</title>
        <authorList>
            <person name="Haridas S."/>
            <person name="Albert R."/>
            <person name="Binder M."/>
            <person name="Bloem J."/>
            <person name="Labutti K."/>
            <person name="Salamov A."/>
            <person name="Andreopoulos B."/>
            <person name="Baker S."/>
            <person name="Barry K."/>
            <person name="Bills G."/>
            <person name="Bluhm B."/>
            <person name="Cannon C."/>
            <person name="Castanera R."/>
            <person name="Culley D."/>
            <person name="Daum C."/>
            <person name="Ezra D."/>
            <person name="Gonzalez J."/>
            <person name="Henrissat B."/>
            <person name="Kuo A."/>
            <person name="Liang C."/>
            <person name="Lipzen A."/>
            <person name="Lutzoni F."/>
            <person name="Magnuson J."/>
            <person name="Mondo S."/>
            <person name="Nolan M."/>
            <person name="Ohm R."/>
            <person name="Pangilinan J."/>
            <person name="Park H.-J."/>
            <person name="Ramirez L."/>
            <person name="Alfaro M."/>
            <person name="Sun H."/>
            <person name="Tritt A."/>
            <person name="Yoshinaga Y."/>
            <person name="Zwiers L.-H."/>
            <person name="Turgeon B."/>
            <person name="Goodwin S."/>
            <person name="Spatafora J."/>
            <person name="Crous P."/>
            <person name="Grigoriev I."/>
        </authorList>
    </citation>
    <scope>NUCLEOTIDE SEQUENCE</scope>
    <source>
        <strain evidence="3">CBS 269.34</strain>
    </source>
</reference>
<evidence type="ECO:0000256" key="2">
    <source>
        <dbReference type="SAM" id="MobiDB-lite"/>
    </source>
</evidence>